<dbReference type="GO" id="GO:0008235">
    <property type="term" value="F:metalloexopeptidase activity"/>
    <property type="evidence" value="ECO:0007669"/>
    <property type="project" value="UniProtKB-ARBA"/>
</dbReference>
<evidence type="ECO:0000259" key="4">
    <source>
        <dbReference type="Pfam" id="PF00557"/>
    </source>
</evidence>
<name>A0A8A0RP40_9FIRM</name>
<dbReference type="AlphaFoldDB" id="A0A8A0RP40"/>
<dbReference type="GO" id="GO:0046872">
    <property type="term" value="F:metal ion binding"/>
    <property type="evidence" value="ECO:0007669"/>
    <property type="project" value="UniProtKB-KW"/>
</dbReference>
<dbReference type="PANTHER" id="PTHR46112">
    <property type="entry name" value="AMINOPEPTIDASE"/>
    <property type="match status" value="1"/>
</dbReference>
<feature type="domain" description="Creatinase N-terminal" evidence="5">
    <location>
        <begin position="4"/>
        <end position="128"/>
    </location>
</feature>
<evidence type="ECO:0000313" key="6">
    <source>
        <dbReference type="EMBL" id="QSQ10033.1"/>
    </source>
</evidence>
<dbReference type="CDD" id="cd01092">
    <property type="entry name" value="APP-like"/>
    <property type="match status" value="1"/>
</dbReference>
<evidence type="ECO:0000256" key="1">
    <source>
        <dbReference type="ARBA" id="ARBA00022723"/>
    </source>
</evidence>
<organism evidence="6 7">
    <name type="scientific">Koleobacter methoxysyntrophicus</name>
    <dbReference type="NCBI Taxonomy" id="2751313"/>
    <lineage>
        <taxon>Bacteria</taxon>
        <taxon>Bacillati</taxon>
        <taxon>Bacillota</taxon>
        <taxon>Clostridia</taxon>
        <taxon>Koleobacterales</taxon>
        <taxon>Koleobacteraceae</taxon>
        <taxon>Koleobacter</taxon>
    </lineage>
</organism>
<dbReference type="InterPro" id="IPR000994">
    <property type="entry name" value="Pept_M24"/>
</dbReference>
<accession>A0A8A0RP40</accession>
<evidence type="ECO:0000256" key="2">
    <source>
        <dbReference type="ARBA" id="ARBA00022801"/>
    </source>
</evidence>
<keyword evidence="2 6" id="KW-0378">Hydrolase</keyword>
<dbReference type="KEGG" id="kme:H0A61_02425"/>
<dbReference type="GO" id="GO:0004177">
    <property type="term" value="F:aminopeptidase activity"/>
    <property type="evidence" value="ECO:0007669"/>
    <property type="project" value="UniProtKB-KW"/>
</dbReference>
<dbReference type="InterPro" id="IPR000587">
    <property type="entry name" value="Creatinase_N"/>
</dbReference>
<gene>
    <name evidence="6" type="primary">ypdF</name>
    <name evidence="6" type="ORF">H0A61_02425</name>
</gene>
<dbReference type="InterPro" id="IPR050659">
    <property type="entry name" value="Peptidase_M24B"/>
</dbReference>
<keyword evidence="3" id="KW-0812">Transmembrane</keyword>
<dbReference type="Gene3D" id="3.40.350.10">
    <property type="entry name" value="Creatinase/prolidase N-terminal domain"/>
    <property type="match status" value="1"/>
</dbReference>
<dbReference type="Pfam" id="PF01321">
    <property type="entry name" value="Creatinase_N"/>
    <property type="match status" value="1"/>
</dbReference>
<dbReference type="PRINTS" id="PR00599">
    <property type="entry name" value="MAPEPTIDASE"/>
</dbReference>
<feature type="domain" description="Peptidase M24" evidence="4">
    <location>
        <begin position="138"/>
        <end position="339"/>
    </location>
</feature>
<feature type="transmembrane region" description="Helical" evidence="3">
    <location>
        <begin position="28"/>
        <end position="45"/>
    </location>
</feature>
<evidence type="ECO:0000259" key="5">
    <source>
        <dbReference type="Pfam" id="PF01321"/>
    </source>
</evidence>
<evidence type="ECO:0000256" key="3">
    <source>
        <dbReference type="SAM" id="Phobius"/>
    </source>
</evidence>
<keyword evidence="6" id="KW-0645">Protease</keyword>
<keyword evidence="3" id="KW-0472">Membrane</keyword>
<proteinExistence type="predicted"/>
<dbReference type="InterPro" id="IPR001131">
    <property type="entry name" value="Peptidase_M24B_aminopep-P_CS"/>
</dbReference>
<dbReference type="Gene3D" id="3.90.230.10">
    <property type="entry name" value="Creatinase/methionine aminopeptidase superfamily"/>
    <property type="match status" value="1"/>
</dbReference>
<keyword evidence="6" id="KW-0031">Aminopeptidase</keyword>
<dbReference type="PROSITE" id="PS00491">
    <property type="entry name" value="PROLINE_PEPTIDASE"/>
    <property type="match status" value="1"/>
</dbReference>
<dbReference type="InterPro" id="IPR036005">
    <property type="entry name" value="Creatinase/aminopeptidase-like"/>
</dbReference>
<evidence type="ECO:0000313" key="7">
    <source>
        <dbReference type="Proteomes" id="UP000662904"/>
    </source>
</evidence>
<dbReference type="Proteomes" id="UP000662904">
    <property type="component" value="Chromosome"/>
</dbReference>
<dbReference type="EC" id="3.4.11.-" evidence="6"/>
<keyword evidence="1" id="KW-0479">Metal-binding</keyword>
<dbReference type="SUPFAM" id="SSF53092">
    <property type="entry name" value="Creatinase/prolidase N-terminal domain"/>
    <property type="match status" value="1"/>
</dbReference>
<dbReference type="Pfam" id="PF00557">
    <property type="entry name" value="Peptidase_M24"/>
    <property type="match status" value="1"/>
</dbReference>
<protein>
    <submittedName>
        <fullName evidence="6">Aminopeptidase YpdF</fullName>
        <ecNumber evidence="6">3.4.11.-</ecNumber>
    </submittedName>
</protein>
<dbReference type="PANTHER" id="PTHR46112:SF3">
    <property type="entry name" value="AMINOPEPTIDASE YPDF"/>
    <property type="match status" value="1"/>
</dbReference>
<dbReference type="RefSeq" id="WP_206707357.1">
    <property type="nucleotide sequence ID" value="NZ_CP059066.1"/>
</dbReference>
<sequence length="355" mass="40237">MGKRLKNIRERMAREGYDSILITKKHNVYYLSGFTGTAGVLFITMDDAYLITDFRYIQQAKEQTLEFNVLKYEDTIWTTLNNLIRQNGLNNIAFESNHVTYNQYERMKREIAEIQLIPTQDIVEDLRIKKDEEEILTIERAARIADETFEHILDIIKPGISERDIACELEYFMKQKGAEGIAFDTIVASGIRSALPHGVADNKKIEKGDFVTLDFGCKLNRYCSDMTRTIVIGKPDEEQKKIYKTVFEAQKAAREYVKSGLTGEEVDKVARDIINLGGYEGLFGHGLGHGVGVEIHEAPRLAPGFKRKLEENMVVTIEPGIYINGLGGVRIEDLVVITEDGCRELSNSSRELISV</sequence>
<dbReference type="InterPro" id="IPR001714">
    <property type="entry name" value="Pept_M24_MAP"/>
</dbReference>
<dbReference type="EMBL" id="CP059066">
    <property type="protein sequence ID" value="QSQ10033.1"/>
    <property type="molecule type" value="Genomic_DNA"/>
</dbReference>
<dbReference type="SUPFAM" id="SSF55920">
    <property type="entry name" value="Creatinase/aminopeptidase"/>
    <property type="match status" value="1"/>
</dbReference>
<keyword evidence="3" id="KW-1133">Transmembrane helix</keyword>
<reference evidence="6" key="1">
    <citation type="submission" date="2020-07" db="EMBL/GenBank/DDBJ databases">
        <title>Koleobacter methoxysyntrophicus gen. nov., sp. nov., a novel anaerobic bacterium isolated from deep subsurface oil field and proposal of Koleobacterales ord. nov. in the phylum Firmicutes.</title>
        <authorList>
            <person name="Sakamoto S."/>
            <person name="Tamaki H."/>
        </authorList>
    </citation>
    <scope>NUCLEOTIDE SEQUENCE</scope>
    <source>
        <strain evidence="6">NRmbB1</strain>
    </source>
</reference>
<dbReference type="InterPro" id="IPR029149">
    <property type="entry name" value="Creatin/AminoP/Spt16_N"/>
</dbReference>
<keyword evidence="7" id="KW-1185">Reference proteome</keyword>